<reference evidence="4" key="3">
    <citation type="journal article" date="2021" name="bioRxiv">
        <title>Bilateral symmetry of linear streptomycete chromosomes.</title>
        <authorList>
            <person name="Algora-Gallardo L."/>
            <person name="Schniete J.K."/>
            <person name="Mark D.R."/>
            <person name="Hunter I.S."/>
            <person name="Herron P.R."/>
        </authorList>
    </citation>
    <scope>NUCLEOTIDE SEQUENCE</scope>
    <source>
        <strain evidence="4">ATCC 10970</strain>
    </source>
</reference>
<dbReference type="PROSITE" id="PS51707">
    <property type="entry name" value="CYTH"/>
    <property type="match status" value="1"/>
</dbReference>
<feature type="compositionally biased region" description="Basic and acidic residues" evidence="1">
    <location>
        <begin position="571"/>
        <end position="580"/>
    </location>
</feature>
<dbReference type="PROSITE" id="PS51708">
    <property type="entry name" value="CHAD"/>
    <property type="match status" value="1"/>
</dbReference>
<reference evidence="4" key="1">
    <citation type="submission" date="2012-12" db="EMBL/GenBank/DDBJ databases">
        <authorList>
            <person name="Pethick F.E."/>
            <person name="MacFadyen A.C."/>
            <person name="Tang Z."/>
            <person name="Sangal V."/>
            <person name="Tze-Tze L."/>
            <person name="Chu J."/>
            <person name="Guo M."/>
            <person name="Kirby R."/>
            <person name="Hoskisson P.A."/>
            <person name="Herron P.R."/>
            <person name="Hunter I.S."/>
        </authorList>
    </citation>
    <scope>NUCLEOTIDE SEQUENCE</scope>
    <source>
        <strain evidence="4">ATCC 10970</strain>
    </source>
</reference>
<dbReference type="Pfam" id="PF05235">
    <property type="entry name" value="CHAD"/>
    <property type="match status" value="1"/>
</dbReference>
<dbReference type="RefSeq" id="WP_030179755.1">
    <property type="nucleotide sequence ID" value="NZ_CP048261.1"/>
</dbReference>
<evidence type="ECO:0000313" key="5">
    <source>
        <dbReference type="Proteomes" id="UP000011074"/>
    </source>
</evidence>
<feature type="domain" description="CHAD" evidence="3">
    <location>
        <begin position="299"/>
        <end position="584"/>
    </location>
</feature>
<dbReference type="Pfam" id="PF01928">
    <property type="entry name" value="CYTH"/>
    <property type="match status" value="1"/>
</dbReference>
<dbReference type="InterPro" id="IPR033469">
    <property type="entry name" value="CYTH-like_dom_sf"/>
</dbReference>
<dbReference type="Proteomes" id="UP000011074">
    <property type="component" value="Chromosome"/>
</dbReference>
<evidence type="ECO:0000313" key="4">
    <source>
        <dbReference type="EMBL" id="QST81096.1"/>
    </source>
</evidence>
<name>A0A8A1UK43_STRR1</name>
<dbReference type="GeneID" id="66855039"/>
<evidence type="ECO:0000259" key="3">
    <source>
        <dbReference type="PROSITE" id="PS51708"/>
    </source>
</evidence>
<feature type="compositionally biased region" description="Basic residues" evidence="1">
    <location>
        <begin position="581"/>
        <end position="593"/>
    </location>
</feature>
<accession>A0A8A1UK43</accession>
<dbReference type="PANTHER" id="PTHR39339">
    <property type="entry name" value="SLR1444 PROTEIN"/>
    <property type="match status" value="1"/>
</dbReference>
<dbReference type="InterPro" id="IPR038186">
    <property type="entry name" value="CHAD_dom_sf"/>
</dbReference>
<dbReference type="SMART" id="SM00880">
    <property type="entry name" value="CHAD"/>
    <property type="match status" value="1"/>
</dbReference>
<feature type="region of interest" description="Disordered" evidence="1">
    <location>
        <begin position="571"/>
        <end position="593"/>
    </location>
</feature>
<feature type="domain" description="CYTH" evidence="2">
    <location>
        <begin position="5"/>
        <end position="200"/>
    </location>
</feature>
<feature type="region of interest" description="Disordered" evidence="1">
    <location>
        <begin position="242"/>
        <end position="302"/>
    </location>
</feature>
<dbReference type="AlphaFoldDB" id="A0A8A1UK43"/>
<dbReference type="Gene3D" id="1.40.20.10">
    <property type="entry name" value="CHAD domain"/>
    <property type="match status" value="1"/>
</dbReference>
<organism evidence="4 5">
    <name type="scientific">Streptomyces rimosus subsp. rimosus (strain ATCC 10970 / DSM 40260 / JCM 4667 / NRRL 2234)</name>
    <dbReference type="NCBI Taxonomy" id="1265868"/>
    <lineage>
        <taxon>Bacteria</taxon>
        <taxon>Bacillati</taxon>
        <taxon>Actinomycetota</taxon>
        <taxon>Actinomycetes</taxon>
        <taxon>Kitasatosporales</taxon>
        <taxon>Streptomycetaceae</taxon>
        <taxon>Streptomyces</taxon>
    </lineage>
</organism>
<dbReference type="InterPro" id="IPR023577">
    <property type="entry name" value="CYTH_domain"/>
</dbReference>
<gene>
    <name evidence="4" type="ORF">SRIM_013800</name>
</gene>
<feature type="compositionally biased region" description="Low complexity" evidence="1">
    <location>
        <begin position="257"/>
        <end position="275"/>
    </location>
</feature>
<reference evidence="4" key="2">
    <citation type="submission" date="2020-01" db="EMBL/GenBank/DDBJ databases">
        <authorList>
            <person name="Algora L."/>
            <person name="Schniete J.K."/>
            <person name="MacFadyen A."/>
            <person name="Hoskisson P.A."/>
            <person name="Hunter I.S."/>
            <person name="Herron P.R."/>
        </authorList>
    </citation>
    <scope>NUCLEOTIDE SEQUENCE</scope>
    <source>
        <strain evidence="4">ATCC 10970</strain>
    </source>
</reference>
<proteinExistence type="predicted"/>
<dbReference type="EMBL" id="CP048261">
    <property type="protein sequence ID" value="QST81096.1"/>
    <property type="molecule type" value="Genomic_DNA"/>
</dbReference>
<protein>
    <submittedName>
        <fullName evidence="4">CYTH and CHAD domain-containing protein</fullName>
    </submittedName>
</protein>
<evidence type="ECO:0000256" key="1">
    <source>
        <dbReference type="SAM" id="MobiDB-lite"/>
    </source>
</evidence>
<dbReference type="SMART" id="SM01118">
    <property type="entry name" value="CYTH"/>
    <property type="match status" value="1"/>
</dbReference>
<dbReference type="CDD" id="cd07374">
    <property type="entry name" value="CYTH-like_Pase"/>
    <property type="match status" value="1"/>
</dbReference>
<dbReference type="PANTHER" id="PTHR39339:SF1">
    <property type="entry name" value="CHAD DOMAIN-CONTAINING PROTEIN"/>
    <property type="match status" value="1"/>
</dbReference>
<sequence>MADTVREIERKYEADGSTELPDLTGVAGVAALADQGTVVLSATYYDTPDQRLAADGITLRRRTGGGDAGWHLKLPVAPGVRDEVRMPLAERLPRKLAALVRSRVRGAPLTPVAHLRTRRTLWVLETAGGEPLAEVAVDDVVAHRLGDGAVPYGTGEATCAADVAYEIHGDAGDVAHANGAAEAERRPAQPDRVTTGVRWREIEVELVGDGDAGLLDAVDEIFAAAGIRPAGSASKLARALAETADAGRATDTKTIKKTGGTAKKPTKTKATTTEQQPKKPKAPEQSKNAKKSKSAPPTPRTAGDAVLAYVREQVRTLVELDPAVRRDLPDSVHQMRVATRRLRSAFRSYGTVLDRSVTDPIGDELKWLAGELGVDRDREVLAARLRAGLADLPRELRLGPVAARLRLWSQRRRLGSRQTLLAVLDGARHLALLESLHALLADPPLRPAAARPPARPMGKAVLKDYRRLAGRVEAALAAPAGPERDEALHSARKAAKRVRYAAEAAGPALGGPAKKFAKRMKRVQQLLGDHQDSVLAREALRDLAVQAHGAGEGGFSFGLLYGREEAAAAARERELPEVWRKASRPGLRRKLGG</sequence>
<evidence type="ECO:0000259" key="2">
    <source>
        <dbReference type="PROSITE" id="PS51707"/>
    </source>
</evidence>
<dbReference type="Gene3D" id="2.40.320.10">
    <property type="entry name" value="Hypothetical Protein Pfu-838710-001"/>
    <property type="match status" value="1"/>
</dbReference>
<dbReference type="SUPFAM" id="SSF55154">
    <property type="entry name" value="CYTH-like phosphatases"/>
    <property type="match status" value="2"/>
</dbReference>
<dbReference type="InterPro" id="IPR007899">
    <property type="entry name" value="CHAD_dom"/>
</dbReference>